<dbReference type="EMBL" id="VSSQ01099274">
    <property type="protein sequence ID" value="MPN41920.1"/>
    <property type="molecule type" value="Genomic_DNA"/>
</dbReference>
<proteinExistence type="predicted"/>
<reference evidence="1" key="1">
    <citation type="submission" date="2019-08" db="EMBL/GenBank/DDBJ databases">
        <authorList>
            <person name="Kucharzyk K."/>
            <person name="Murdoch R.W."/>
            <person name="Higgins S."/>
            <person name="Loffler F."/>
        </authorList>
    </citation>
    <scope>NUCLEOTIDE SEQUENCE</scope>
</reference>
<accession>A0A645HSU7</accession>
<organism evidence="1">
    <name type="scientific">bioreactor metagenome</name>
    <dbReference type="NCBI Taxonomy" id="1076179"/>
    <lineage>
        <taxon>unclassified sequences</taxon>
        <taxon>metagenomes</taxon>
        <taxon>ecological metagenomes</taxon>
    </lineage>
</organism>
<evidence type="ECO:0000313" key="1">
    <source>
        <dbReference type="EMBL" id="MPN41920.1"/>
    </source>
</evidence>
<protein>
    <submittedName>
        <fullName evidence="1">Uncharacterized protein</fullName>
    </submittedName>
</protein>
<comment type="caution">
    <text evidence="1">The sequence shown here is derived from an EMBL/GenBank/DDBJ whole genome shotgun (WGS) entry which is preliminary data.</text>
</comment>
<dbReference type="AlphaFoldDB" id="A0A645HSU7"/>
<name>A0A645HSU7_9ZZZZ</name>
<gene>
    <name evidence="1" type="ORF">SDC9_189475</name>
</gene>
<sequence>MHFDKTEADENAYVAQYEALETVLKGTFGPDFFGYGQWYVPRAYEQDDSGSERKMCTSWMIQDVVIAHILEIRGSELLHGLLYTFYDQPNCEPDIDVLTWPEDMLAWGD</sequence>